<keyword evidence="3" id="KW-1185">Reference proteome</keyword>
<feature type="transmembrane region" description="Helical" evidence="1">
    <location>
        <begin position="34"/>
        <end position="52"/>
    </location>
</feature>
<feature type="transmembrane region" description="Helical" evidence="1">
    <location>
        <begin position="87"/>
        <end position="104"/>
    </location>
</feature>
<evidence type="ECO:0000313" key="2">
    <source>
        <dbReference type="EMBL" id="RSL30201.1"/>
    </source>
</evidence>
<comment type="caution">
    <text evidence="2">The sequence shown here is derived from an EMBL/GenBank/DDBJ whole genome shotgun (WGS) entry which is preliminary data.</text>
</comment>
<evidence type="ECO:0000256" key="1">
    <source>
        <dbReference type="SAM" id="Phobius"/>
    </source>
</evidence>
<dbReference type="Proteomes" id="UP000275076">
    <property type="component" value="Unassembled WGS sequence"/>
</dbReference>
<organism evidence="2 3">
    <name type="scientific">Salibacterium salarium</name>
    <dbReference type="NCBI Taxonomy" id="284579"/>
    <lineage>
        <taxon>Bacteria</taxon>
        <taxon>Bacillati</taxon>
        <taxon>Bacillota</taxon>
        <taxon>Bacilli</taxon>
        <taxon>Bacillales</taxon>
        <taxon>Bacillaceae</taxon>
    </lineage>
</organism>
<proteinExistence type="predicted"/>
<feature type="transmembrane region" description="Helical" evidence="1">
    <location>
        <begin position="59"/>
        <end position="81"/>
    </location>
</feature>
<dbReference type="OrthoDB" id="2111682at2"/>
<dbReference type="EMBL" id="RBVX01000041">
    <property type="protein sequence ID" value="RSL30201.1"/>
    <property type="molecule type" value="Genomic_DNA"/>
</dbReference>
<keyword evidence="1" id="KW-0472">Membrane</keyword>
<dbReference type="InterPro" id="IPR019649">
    <property type="entry name" value="DUF2512"/>
</dbReference>
<feature type="transmembrane region" description="Helical" evidence="1">
    <location>
        <begin position="7"/>
        <end position="28"/>
    </location>
</feature>
<name>A0A428MVP4_9BACI</name>
<accession>A0A428MVP4</accession>
<dbReference type="Pfam" id="PF10710">
    <property type="entry name" value="DUF2512"/>
    <property type="match status" value="1"/>
</dbReference>
<gene>
    <name evidence="2" type="ORF">D7Z54_27305</name>
</gene>
<keyword evidence="1" id="KW-1133">Transmembrane helix</keyword>
<dbReference type="AlphaFoldDB" id="A0A428MVP4"/>
<sequence>MNHVIALGIKTVLTLFVLLIILSLAGGYPIWNTIGLTLIVVGAAYFIGDLLILRATNNIVSTTADIGLCTIVIWLVGPFVLNAPVPFFLALLAGIFIGAGEWFFHKYIINAVITQNPKVYS</sequence>
<reference evidence="2 3" key="1">
    <citation type="submission" date="2018-10" db="EMBL/GenBank/DDBJ databases">
        <title>Draft genome sequence of Bacillus salarius IM0101, isolated from a hypersaline soil in Inner Mongolia, China.</title>
        <authorList>
            <person name="Yamprayoonswat W."/>
            <person name="Boonvisut S."/>
            <person name="Jumpathong W."/>
            <person name="Sittihan S."/>
            <person name="Ruangsuj P."/>
            <person name="Wanthongcharoen S."/>
            <person name="Thongpramul N."/>
            <person name="Pimmason S."/>
            <person name="Yu B."/>
            <person name="Yasawong M."/>
        </authorList>
    </citation>
    <scope>NUCLEOTIDE SEQUENCE [LARGE SCALE GENOMIC DNA]</scope>
    <source>
        <strain evidence="2 3">IM0101</strain>
    </source>
</reference>
<dbReference type="RefSeq" id="WP_125561096.1">
    <property type="nucleotide sequence ID" value="NZ_RBVX01000041.1"/>
</dbReference>
<protein>
    <submittedName>
        <fullName evidence="2">DUF2512 family protein</fullName>
    </submittedName>
</protein>
<evidence type="ECO:0000313" key="3">
    <source>
        <dbReference type="Proteomes" id="UP000275076"/>
    </source>
</evidence>
<keyword evidence="1" id="KW-0812">Transmembrane</keyword>